<proteinExistence type="inferred from homology"/>
<reference evidence="10" key="1">
    <citation type="submission" date="2020-06" db="EMBL/GenBank/DDBJ databases">
        <title>Draft genomic sequecing of Geomonas sp. Red745.</title>
        <authorList>
            <person name="Itoh H."/>
            <person name="Xu Z.X."/>
            <person name="Ushijima N."/>
            <person name="Masuda Y."/>
            <person name="Shiratori Y."/>
            <person name="Senoo K."/>
        </authorList>
    </citation>
    <scope>NUCLEOTIDE SEQUENCE [LARGE SCALE GENOMIC DNA]</scope>
    <source>
        <strain evidence="10">Red745</strain>
    </source>
</reference>
<dbReference type="Proteomes" id="UP000587586">
    <property type="component" value="Unassembled WGS sequence"/>
</dbReference>
<dbReference type="Pfam" id="PF03349">
    <property type="entry name" value="Toluene_X"/>
    <property type="match status" value="1"/>
</dbReference>
<dbReference type="AlphaFoldDB" id="A0A6V8N1T0"/>
<feature type="chain" id="PRO_5028218418" evidence="8">
    <location>
        <begin position="29"/>
        <end position="420"/>
    </location>
</feature>
<keyword evidence="4" id="KW-0812">Transmembrane</keyword>
<keyword evidence="6" id="KW-0472">Membrane</keyword>
<evidence type="ECO:0000313" key="10">
    <source>
        <dbReference type="Proteomes" id="UP000587586"/>
    </source>
</evidence>
<evidence type="ECO:0000256" key="7">
    <source>
        <dbReference type="ARBA" id="ARBA00023237"/>
    </source>
</evidence>
<accession>A0A6V8N1T0</accession>
<dbReference type="SUPFAM" id="SSF56935">
    <property type="entry name" value="Porins"/>
    <property type="match status" value="1"/>
</dbReference>
<dbReference type="GO" id="GO:0015483">
    <property type="term" value="F:long-chain fatty acid transporting porin activity"/>
    <property type="evidence" value="ECO:0007669"/>
    <property type="project" value="TreeGrafter"/>
</dbReference>
<sequence length="420" mass="44712">MICRKSIRWTAPVLALGLALIAANDAKASGFSVFTHGASALGQGNAVTAHTQSPSTIFYNPALMNRLDGTRLELGTTALMVSREYNPAGGGTPTSNDSSFFPSSIYVTHKFNDSLSAGLGIFNPFGLGTEWSDTWAGKYIATKSELTTYNFNPAVSWQVTKDLAVAAGLDVILLDATLQRKLPPSALSLPLVAGDVNSKFKGDGTGIGFNVGIAYDPIQKVTLGVSYRSPVTIDIDGDATFSNPNIPGGHSTVSGKSKVTLPQQLTAAVAYRGTEKLTVEAGLRWEGWSSFDKLQIDLANGGSTTTPRDWKDTWGFNLGGRYQYSDMVALLAGYVYGDAAAPGNTFDPSIPDANTHVFCVGTDVNFNRFNLALSYAYQLYEKRTKSNTISGGLPSPPFSTANGTYETDAHLVALSLGYKF</sequence>
<feature type="signal peptide" evidence="8">
    <location>
        <begin position="1"/>
        <end position="28"/>
    </location>
</feature>
<dbReference type="Gene3D" id="2.40.160.60">
    <property type="entry name" value="Outer membrane protein transport protein (OMPP1/FadL/TodX)"/>
    <property type="match status" value="1"/>
</dbReference>
<comment type="similarity">
    <text evidence="2">Belongs to the OmpP1/FadL family.</text>
</comment>
<evidence type="ECO:0000256" key="4">
    <source>
        <dbReference type="ARBA" id="ARBA00022692"/>
    </source>
</evidence>
<evidence type="ECO:0000256" key="2">
    <source>
        <dbReference type="ARBA" id="ARBA00008163"/>
    </source>
</evidence>
<evidence type="ECO:0000256" key="3">
    <source>
        <dbReference type="ARBA" id="ARBA00022452"/>
    </source>
</evidence>
<protein>
    <submittedName>
        <fullName evidence="9">Membrane protein</fullName>
    </submittedName>
</protein>
<dbReference type="EMBL" id="BLXZ01000001">
    <property type="protein sequence ID" value="GFO66456.1"/>
    <property type="molecule type" value="Genomic_DNA"/>
</dbReference>
<evidence type="ECO:0000256" key="8">
    <source>
        <dbReference type="SAM" id="SignalP"/>
    </source>
</evidence>
<name>A0A6V8N1T0_9BACT</name>
<keyword evidence="10" id="KW-1185">Reference proteome</keyword>
<keyword evidence="7" id="KW-0998">Cell outer membrane</keyword>
<comment type="caution">
    <text evidence="9">The sequence shown here is derived from an EMBL/GenBank/DDBJ whole genome shotgun (WGS) entry which is preliminary data.</text>
</comment>
<gene>
    <name evidence="9" type="ORF">GMLC_00350</name>
</gene>
<dbReference type="RefSeq" id="WP_183358999.1">
    <property type="nucleotide sequence ID" value="NZ_BLXZ01000001.1"/>
</dbReference>
<organism evidence="9 10">
    <name type="scientific">Geomonas limicola</name>
    <dbReference type="NCBI Taxonomy" id="2740186"/>
    <lineage>
        <taxon>Bacteria</taxon>
        <taxon>Pseudomonadati</taxon>
        <taxon>Thermodesulfobacteriota</taxon>
        <taxon>Desulfuromonadia</taxon>
        <taxon>Geobacterales</taxon>
        <taxon>Geobacteraceae</taxon>
        <taxon>Geomonas</taxon>
    </lineage>
</organism>
<keyword evidence="3" id="KW-1134">Transmembrane beta strand</keyword>
<evidence type="ECO:0000256" key="6">
    <source>
        <dbReference type="ARBA" id="ARBA00023136"/>
    </source>
</evidence>
<evidence type="ECO:0000256" key="1">
    <source>
        <dbReference type="ARBA" id="ARBA00004571"/>
    </source>
</evidence>
<dbReference type="GO" id="GO:0009279">
    <property type="term" value="C:cell outer membrane"/>
    <property type="evidence" value="ECO:0007669"/>
    <property type="project" value="UniProtKB-SubCell"/>
</dbReference>
<comment type="subcellular location">
    <subcellularLocation>
        <location evidence="1">Cell outer membrane</location>
        <topology evidence="1">Multi-pass membrane protein</topology>
    </subcellularLocation>
</comment>
<dbReference type="InterPro" id="IPR005017">
    <property type="entry name" value="OMPP1/FadL/TodX"/>
</dbReference>
<dbReference type="PANTHER" id="PTHR35093">
    <property type="entry name" value="OUTER MEMBRANE PROTEIN NMB0088-RELATED"/>
    <property type="match status" value="1"/>
</dbReference>
<dbReference type="PANTHER" id="PTHR35093:SF8">
    <property type="entry name" value="OUTER MEMBRANE PROTEIN NMB0088-RELATED"/>
    <property type="match status" value="1"/>
</dbReference>
<keyword evidence="5 8" id="KW-0732">Signal</keyword>
<evidence type="ECO:0000313" key="9">
    <source>
        <dbReference type="EMBL" id="GFO66456.1"/>
    </source>
</evidence>
<evidence type="ECO:0000256" key="5">
    <source>
        <dbReference type="ARBA" id="ARBA00022729"/>
    </source>
</evidence>